<feature type="repeat" description="ANK" evidence="3">
    <location>
        <begin position="63"/>
        <end position="95"/>
    </location>
</feature>
<dbReference type="AlphaFoldDB" id="A0AA40CQJ6"/>
<reference evidence="4" key="1">
    <citation type="submission" date="2023-06" db="EMBL/GenBank/DDBJ databases">
        <title>Genome-scale phylogeny and comparative genomics of the fungal order Sordariales.</title>
        <authorList>
            <consortium name="Lawrence Berkeley National Laboratory"/>
            <person name="Hensen N."/>
            <person name="Bonometti L."/>
            <person name="Westerberg I."/>
            <person name="Brannstrom I.O."/>
            <person name="Guillou S."/>
            <person name="Cros-Aarteil S."/>
            <person name="Calhoun S."/>
            <person name="Haridas S."/>
            <person name="Kuo A."/>
            <person name="Mondo S."/>
            <person name="Pangilinan J."/>
            <person name="Riley R."/>
            <person name="Labutti K."/>
            <person name="Andreopoulos B."/>
            <person name="Lipzen A."/>
            <person name="Chen C."/>
            <person name="Yanf M."/>
            <person name="Daum C."/>
            <person name="Ng V."/>
            <person name="Clum A."/>
            <person name="Steindorff A."/>
            <person name="Ohm R."/>
            <person name="Martin F."/>
            <person name="Silar P."/>
            <person name="Natvig D."/>
            <person name="Lalanne C."/>
            <person name="Gautier V."/>
            <person name="Ament-Velasquez S.L."/>
            <person name="Kruys A."/>
            <person name="Hutchinson M.I."/>
            <person name="Powell A.J."/>
            <person name="Barry K."/>
            <person name="Miller A.N."/>
            <person name="Grigoriev I.V."/>
            <person name="Debuchy R."/>
            <person name="Gladieux P."/>
            <person name="Thoren M.H."/>
            <person name="Johannesson H."/>
        </authorList>
    </citation>
    <scope>NUCLEOTIDE SEQUENCE</scope>
    <source>
        <strain evidence="4">SMH2532-1</strain>
    </source>
</reference>
<dbReference type="PROSITE" id="PS50297">
    <property type="entry name" value="ANK_REP_REGION"/>
    <property type="match status" value="3"/>
</dbReference>
<dbReference type="Pfam" id="PF12796">
    <property type="entry name" value="Ank_2"/>
    <property type="match status" value="2"/>
</dbReference>
<keyword evidence="2 3" id="KW-0040">ANK repeat</keyword>
<name>A0AA40CQJ6_9PEZI</name>
<dbReference type="PROSITE" id="PS50088">
    <property type="entry name" value="ANK_REPEAT"/>
    <property type="match status" value="3"/>
</dbReference>
<dbReference type="Pfam" id="PF13637">
    <property type="entry name" value="Ank_4"/>
    <property type="match status" value="1"/>
</dbReference>
<proteinExistence type="predicted"/>
<dbReference type="PANTHER" id="PTHR24166:SF48">
    <property type="entry name" value="PROTEIN VAPYRIN"/>
    <property type="match status" value="1"/>
</dbReference>
<evidence type="ECO:0000256" key="1">
    <source>
        <dbReference type="ARBA" id="ARBA00022737"/>
    </source>
</evidence>
<dbReference type="EMBL" id="JAULSV010000004">
    <property type="protein sequence ID" value="KAK0647017.1"/>
    <property type="molecule type" value="Genomic_DNA"/>
</dbReference>
<comment type="caution">
    <text evidence="4">The sequence shown here is derived from an EMBL/GenBank/DDBJ whole genome shotgun (WGS) entry which is preliminary data.</text>
</comment>
<organism evidence="4 5">
    <name type="scientific">Cercophora newfieldiana</name>
    <dbReference type="NCBI Taxonomy" id="92897"/>
    <lineage>
        <taxon>Eukaryota</taxon>
        <taxon>Fungi</taxon>
        <taxon>Dikarya</taxon>
        <taxon>Ascomycota</taxon>
        <taxon>Pezizomycotina</taxon>
        <taxon>Sordariomycetes</taxon>
        <taxon>Sordariomycetidae</taxon>
        <taxon>Sordariales</taxon>
        <taxon>Lasiosphaeriaceae</taxon>
        <taxon>Cercophora</taxon>
    </lineage>
</organism>
<evidence type="ECO:0000313" key="4">
    <source>
        <dbReference type="EMBL" id="KAK0647017.1"/>
    </source>
</evidence>
<dbReference type="InterPro" id="IPR050889">
    <property type="entry name" value="Dendritic_Spine_Reg/Scaffold"/>
</dbReference>
<dbReference type="Gene3D" id="1.25.40.20">
    <property type="entry name" value="Ankyrin repeat-containing domain"/>
    <property type="match status" value="3"/>
</dbReference>
<feature type="repeat" description="ANK" evidence="3">
    <location>
        <begin position="140"/>
        <end position="172"/>
    </location>
</feature>
<dbReference type="SUPFAM" id="SSF48403">
    <property type="entry name" value="Ankyrin repeat"/>
    <property type="match status" value="1"/>
</dbReference>
<dbReference type="Proteomes" id="UP001174936">
    <property type="component" value="Unassembled WGS sequence"/>
</dbReference>
<sequence>ATPLVSAATNGHLEVVDLLLEKDADVNLPGQNKTSPIRAALQGGHSEVAELLIRDGRFYVSSNDWTPLNSAAGQGFLKVVRLLLQKGADLNKRDANECTALYLASANGHDKVVKRLLSEAERRKADPNELIKSLEIAPASGVTPLIAAATEGHSQVVRLLLDKGTNLDAVGEGKETALKGAIKNGHADVIKLLYD</sequence>
<feature type="non-terminal residue" evidence="4">
    <location>
        <position position="195"/>
    </location>
</feature>
<keyword evidence="5" id="KW-1185">Reference proteome</keyword>
<evidence type="ECO:0000256" key="2">
    <source>
        <dbReference type="ARBA" id="ARBA00023043"/>
    </source>
</evidence>
<dbReference type="SMART" id="SM00248">
    <property type="entry name" value="ANK"/>
    <property type="match status" value="5"/>
</dbReference>
<keyword evidence="1" id="KW-0677">Repeat</keyword>
<protein>
    <submittedName>
        <fullName evidence="4">Ankyrin repeat-containing domain protein</fullName>
    </submittedName>
</protein>
<feature type="repeat" description="ANK" evidence="3">
    <location>
        <begin position="1"/>
        <end position="31"/>
    </location>
</feature>
<gene>
    <name evidence="4" type="ORF">B0T16DRAFT_292063</name>
</gene>
<accession>A0AA40CQJ6</accession>
<dbReference type="InterPro" id="IPR036770">
    <property type="entry name" value="Ankyrin_rpt-contain_sf"/>
</dbReference>
<feature type="non-terminal residue" evidence="4">
    <location>
        <position position="1"/>
    </location>
</feature>
<evidence type="ECO:0000313" key="5">
    <source>
        <dbReference type="Proteomes" id="UP001174936"/>
    </source>
</evidence>
<dbReference type="InterPro" id="IPR002110">
    <property type="entry name" value="Ankyrin_rpt"/>
</dbReference>
<evidence type="ECO:0000256" key="3">
    <source>
        <dbReference type="PROSITE-ProRule" id="PRU00023"/>
    </source>
</evidence>
<dbReference type="PANTHER" id="PTHR24166">
    <property type="entry name" value="ROLLING PEBBLES, ISOFORM B"/>
    <property type="match status" value="1"/>
</dbReference>